<name>A0ABS2N2S6_9BACI</name>
<evidence type="ECO:0000313" key="2">
    <source>
        <dbReference type="Proteomes" id="UP001296943"/>
    </source>
</evidence>
<gene>
    <name evidence="1" type="ORF">JOC48_002931</name>
</gene>
<accession>A0ABS2N2S6</accession>
<protein>
    <recommendedName>
        <fullName evidence="3">Spo0E family sporulation regulatory protein-aspartic acid phosphatase</fullName>
    </recommendedName>
</protein>
<sequence>METQERVQQLKSQLIGFLSRLENLDPNDTSLDDIDQLIKMVEKMEDDLSFHVNKE</sequence>
<dbReference type="EMBL" id="JAFBDR010000017">
    <property type="protein sequence ID" value="MBM7572427.1"/>
    <property type="molecule type" value="Genomic_DNA"/>
</dbReference>
<dbReference type="NCBIfam" id="NF040878">
    <property type="entry name" value="SE1561_fam"/>
    <property type="match status" value="1"/>
</dbReference>
<evidence type="ECO:0008006" key="3">
    <source>
        <dbReference type="Google" id="ProtNLM"/>
    </source>
</evidence>
<keyword evidence="2" id="KW-1185">Reference proteome</keyword>
<reference evidence="1 2" key="1">
    <citation type="submission" date="2021-01" db="EMBL/GenBank/DDBJ databases">
        <title>Genomic Encyclopedia of Type Strains, Phase IV (KMG-IV): sequencing the most valuable type-strain genomes for metagenomic binning, comparative biology and taxonomic classification.</title>
        <authorList>
            <person name="Goeker M."/>
        </authorList>
    </citation>
    <scope>NUCLEOTIDE SEQUENCE [LARGE SCALE GENOMIC DNA]</scope>
    <source>
        <strain evidence="1 2">DSM 23711</strain>
    </source>
</reference>
<dbReference type="RefSeq" id="WP_204500811.1">
    <property type="nucleotide sequence ID" value="NZ_JAFBDR010000017.1"/>
</dbReference>
<organism evidence="1 2">
    <name type="scientific">Aquibacillus albus</name>
    <dbReference type="NCBI Taxonomy" id="1168171"/>
    <lineage>
        <taxon>Bacteria</taxon>
        <taxon>Bacillati</taxon>
        <taxon>Bacillota</taxon>
        <taxon>Bacilli</taxon>
        <taxon>Bacillales</taxon>
        <taxon>Bacillaceae</taxon>
        <taxon>Aquibacillus</taxon>
    </lineage>
</organism>
<dbReference type="Proteomes" id="UP001296943">
    <property type="component" value="Unassembled WGS sequence"/>
</dbReference>
<evidence type="ECO:0000313" key="1">
    <source>
        <dbReference type="EMBL" id="MBM7572427.1"/>
    </source>
</evidence>
<comment type="caution">
    <text evidence="1">The sequence shown here is derived from an EMBL/GenBank/DDBJ whole genome shotgun (WGS) entry which is preliminary data.</text>
</comment>
<dbReference type="InterPro" id="IPR047670">
    <property type="entry name" value="YfjT-like"/>
</dbReference>
<proteinExistence type="predicted"/>